<evidence type="ECO:0000313" key="3">
    <source>
        <dbReference type="Proteomes" id="UP000241818"/>
    </source>
</evidence>
<organism evidence="2 3">
    <name type="scientific">Amorphotheca resinae ATCC 22711</name>
    <dbReference type="NCBI Taxonomy" id="857342"/>
    <lineage>
        <taxon>Eukaryota</taxon>
        <taxon>Fungi</taxon>
        <taxon>Dikarya</taxon>
        <taxon>Ascomycota</taxon>
        <taxon>Pezizomycotina</taxon>
        <taxon>Leotiomycetes</taxon>
        <taxon>Helotiales</taxon>
        <taxon>Amorphothecaceae</taxon>
        <taxon>Amorphotheca</taxon>
    </lineage>
</organism>
<reference evidence="2 3" key="1">
    <citation type="journal article" date="2018" name="New Phytol.">
        <title>Comparative genomics and transcriptomics depict ericoid mycorrhizal fungi as versatile saprotrophs and plant mutualists.</title>
        <authorList>
            <person name="Martino E."/>
            <person name="Morin E."/>
            <person name="Grelet G.A."/>
            <person name="Kuo A."/>
            <person name="Kohler A."/>
            <person name="Daghino S."/>
            <person name="Barry K.W."/>
            <person name="Cichocki N."/>
            <person name="Clum A."/>
            <person name="Dockter R.B."/>
            <person name="Hainaut M."/>
            <person name="Kuo R.C."/>
            <person name="LaButti K."/>
            <person name="Lindahl B.D."/>
            <person name="Lindquist E.A."/>
            <person name="Lipzen A."/>
            <person name="Khouja H.R."/>
            <person name="Magnuson J."/>
            <person name="Murat C."/>
            <person name="Ohm R.A."/>
            <person name="Singer S.W."/>
            <person name="Spatafora J.W."/>
            <person name="Wang M."/>
            <person name="Veneault-Fourrey C."/>
            <person name="Henrissat B."/>
            <person name="Grigoriev I.V."/>
            <person name="Martin F.M."/>
            <person name="Perotto S."/>
        </authorList>
    </citation>
    <scope>NUCLEOTIDE SEQUENCE [LARGE SCALE GENOMIC DNA]</scope>
    <source>
        <strain evidence="2 3">ATCC 22711</strain>
    </source>
</reference>
<feature type="compositionally biased region" description="Basic and acidic residues" evidence="1">
    <location>
        <begin position="83"/>
        <end position="93"/>
    </location>
</feature>
<proteinExistence type="predicted"/>
<feature type="region of interest" description="Disordered" evidence="1">
    <location>
        <begin position="49"/>
        <end position="102"/>
    </location>
</feature>
<evidence type="ECO:0000313" key="2">
    <source>
        <dbReference type="EMBL" id="PSS08478.1"/>
    </source>
</evidence>
<gene>
    <name evidence="2" type="ORF">M430DRAFT_37334</name>
</gene>
<feature type="non-terminal residue" evidence="2">
    <location>
        <position position="102"/>
    </location>
</feature>
<dbReference type="Proteomes" id="UP000241818">
    <property type="component" value="Unassembled WGS sequence"/>
</dbReference>
<keyword evidence="3" id="KW-1185">Reference proteome</keyword>
<evidence type="ECO:0000256" key="1">
    <source>
        <dbReference type="SAM" id="MobiDB-lite"/>
    </source>
</evidence>
<dbReference type="EMBL" id="KZ679018">
    <property type="protein sequence ID" value="PSS08478.1"/>
    <property type="molecule type" value="Genomic_DNA"/>
</dbReference>
<sequence>MQRMLCVGQSNCLRWSRLREKQRNYGYACMMDGSRDGWMLCDEAREKETFLSEQQQQQQQQQRRTVYKQNKDPKRPSVRGVRRQQDERNEDTKSSPGTPRIR</sequence>
<dbReference type="RefSeq" id="XP_024716876.1">
    <property type="nucleotide sequence ID" value="XM_024867105.1"/>
</dbReference>
<accession>A0A2T3AQD8</accession>
<protein>
    <submittedName>
        <fullName evidence="2">Uncharacterized protein</fullName>
    </submittedName>
</protein>
<dbReference type="InParanoid" id="A0A2T3AQD8"/>
<dbReference type="GeneID" id="36575186"/>
<name>A0A2T3AQD8_AMORE</name>
<dbReference type="AlphaFoldDB" id="A0A2T3AQD8"/>